<keyword evidence="2" id="KW-1185">Reference proteome</keyword>
<dbReference type="RefSeq" id="WP_223999083.1">
    <property type="nucleotide sequence ID" value="NZ_CAJZAF010000001.1"/>
</dbReference>
<organism evidence="1 2">
    <name type="scientific">Cupriavidus pinatubonensis</name>
    <dbReference type="NCBI Taxonomy" id="248026"/>
    <lineage>
        <taxon>Bacteria</taxon>
        <taxon>Pseudomonadati</taxon>
        <taxon>Pseudomonadota</taxon>
        <taxon>Betaproteobacteria</taxon>
        <taxon>Burkholderiales</taxon>
        <taxon>Burkholderiaceae</taxon>
        <taxon>Cupriavidus</taxon>
    </lineage>
</organism>
<sequence length="53" mass="5964">MSTPIRRATQRRMFTDAHRLADKIKLDGPSSGQRTKVLLRTLIVAMNLGSWPA</sequence>
<evidence type="ECO:0000313" key="1">
    <source>
        <dbReference type="EMBL" id="CAG9163848.1"/>
    </source>
</evidence>
<comment type="caution">
    <text evidence="1">The sequence shown here is derived from an EMBL/GenBank/DDBJ whole genome shotgun (WGS) entry which is preliminary data.</text>
</comment>
<gene>
    <name evidence="1" type="ORF">LMG23994_00304</name>
</gene>
<dbReference type="Proteomes" id="UP000701702">
    <property type="component" value="Unassembled WGS sequence"/>
</dbReference>
<evidence type="ECO:0000313" key="2">
    <source>
        <dbReference type="Proteomes" id="UP000701702"/>
    </source>
</evidence>
<accession>A0ABN7XTZ7</accession>
<protein>
    <submittedName>
        <fullName evidence="1">Uncharacterized protein</fullName>
    </submittedName>
</protein>
<reference evidence="1 2" key="1">
    <citation type="submission" date="2021-08" db="EMBL/GenBank/DDBJ databases">
        <authorList>
            <person name="Peeters C."/>
        </authorList>
    </citation>
    <scope>NUCLEOTIDE SEQUENCE [LARGE SCALE GENOMIC DNA]</scope>
    <source>
        <strain evidence="1 2">LMG 23994</strain>
    </source>
</reference>
<dbReference type="EMBL" id="CAJZAF010000001">
    <property type="protein sequence ID" value="CAG9163848.1"/>
    <property type="molecule type" value="Genomic_DNA"/>
</dbReference>
<proteinExistence type="predicted"/>
<name>A0ABN7XTZ7_9BURK</name>